<feature type="transmembrane region" description="Helical" evidence="1">
    <location>
        <begin position="95"/>
        <end position="114"/>
    </location>
</feature>
<feature type="transmembrane region" description="Helical" evidence="1">
    <location>
        <begin position="187"/>
        <end position="204"/>
    </location>
</feature>
<sequence>MVMRLEESAVRLEVASTPANDGQDQENMVENIRQELAALAMALSQQQREASQESVAQVGEALRTELAPLKDSQTQSTGVLTEKVSELHVRLLCSVLMRNVVVGLLCLGCFILAVKTRPPTFTAQMDIARNYKEKVGSQGKAAIAKVKETLPDFPTENLQNAVTAAERVCDDVEGYIRRAYTEDPVKTALAILHVFVVWLVDFLLDVARAAAHLIVAVIFKFLIAFSHELPILVSKLSKIFAAAAPVAAKVLSVTMAAEPIFLNGGILMPFHFVAVLMGLSQL</sequence>
<gene>
    <name evidence="2" type="ORF">AK812_SmicGene17604</name>
</gene>
<keyword evidence="1" id="KW-1133">Transmembrane helix</keyword>
<keyword evidence="3" id="KW-1185">Reference proteome</keyword>
<dbReference type="AlphaFoldDB" id="A0A1Q9DXB6"/>
<proteinExistence type="predicted"/>
<feature type="transmembrane region" description="Helical" evidence="1">
    <location>
        <begin position="260"/>
        <end position="279"/>
    </location>
</feature>
<name>A0A1Q9DXB6_SYMMI</name>
<comment type="caution">
    <text evidence="2">The sequence shown here is derived from an EMBL/GenBank/DDBJ whole genome shotgun (WGS) entry which is preliminary data.</text>
</comment>
<protein>
    <recommendedName>
        <fullName evidence="4">Transmembrane protein</fullName>
    </recommendedName>
</protein>
<evidence type="ECO:0000256" key="1">
    <source>
        <dbReference type="SAM" id="Phobius"/>
    </source>
</evidence>
<dbReference type="Proteomes" id="UP000186817">
    <property type="component" value="Unassembled WGS sequence"/>
</dbReference>
<evidence type="ECO:0000313" key="2">
    <source>
        <dbReference type="EMBL" id="OLP99823.1"/>
    </source>
</evidence>
<keyword evidence="1" id="KW-0812">Transmembrane</keyword>
<accession>A0A1Q9DXB6</accession>
<evidence type="ECO:0008006" key="4">
    <source>
        <dbReference type="Google" id="ProtNLM"/>
    </source>
</evidence>
<dbReference type="OrthoDB" id="436577at2759"/>
<feature type="transmembrane region" description="Helical" evidence="1">
    <location>
        <begin position="210"/>
        <end position="229"/>
    </location>
</feature>
<reference evidence="2 3" key="1">
    <citation type="submission" date="2016-02" db="EMBL/GenBank/DDBJ databases">
        <title>Genome analysis of coral dinoflagellate symbionts highlights evolutionary adaptations to a symbiotic lifestyle.</title>
        <authorList>
            <person name="Aranda M."/>
            <person name="Li Y."/>
            <person name="Liew Y.J."/>
            <person name="Baumgarten S."/>
            <person name="Simakov O."/>
            <person name="Wilson M."/>
            <person name="Piel J."/>
            <person name="Ashoor H."/>
            <person name="Bougouffa S."/>
            <person name="Bajic V.B."/>
            <person name="Ryu T."/>
            <person name="Ravasi T."/>
            <person name="Bayer T."/>
            <person name="Micklem G."/>
            <person name="Kim H."/>
            <person name="Bhak J."/>
            <person name="Lajeunesse T.C."/>
            <person name="Voolstra C.R."/>
        </authorList>
    </citation>
    <scope>NUCLEOTIDE SEQUENCE [LARGE SCALE GENOMIC DNA]</scope>
    <source>
        <strain evidence="2 3">CCMP2467</strain>
    </source>
</reference>
<dbReference type="EMBL" id="LSRX01000349">
    <property type="protein sequence ID" value="OLP99823.1"/>
    <property type="molecule type" value="Genomic_DNA"/>
</dbReference>
<evidence type="ECO:0000313" key="3">
    <source>
        <dbReference type="Proteomes" id="UP000186817"/>
    </source>
</evidence>
<keyword evidence="1" id="KW-0472">Membrane</keyword>
<organism evidence="2 3">
    <name type="scientific">Symbiodinium microadriaticum</name>
    <name type="common">Dinoflagellate</name>
    <name type="synonym">Zooxanthella microadriatica</name>
    <dbReference type="NCBI Taxonomy" id="2951"/>
    <lineage>
        <taxon>Eukaryota</taxon>
        <taxon>Sar</taxon>
        <taxon>Alveolata</taxon>
        <taxon>Dinophyceae</taxon>
        <taxon>Suessiales</taxon>
        <taxon>Symbiodiniaceae</taxon>
        <taxon>Symbiodinium</taxon>
    </lineage>
</organism>